<feature type="domain" description="Thioredoxin-like fold" evidence="1">
    <location>
        <begin position="25"/>
        <end position="178"/>
    </location>
</feature>
<proteinExistence type="predicted"/>
<dbReference type="Pfam" id="PF13462">
    <property type="entry name" value="Thioredoxin_4"/>
    <property type="match status" value="1"/>
</dbReference>
<gene>
    <name evidence="2" type="ORF">Q605_AUC00035G0001</name>
</gene>
<dbReference type="InterPro" id="IPR036249">
    <property type="entry name" value="Thioredoxin-like_sf"/>
</dbReference>
<protein>
    <submittedName>
        <fullName evidence="2">DSBA oxidoreductase</fullName>
    </submittedName>
</protein>
<evidence type="ECO:0000259" key="1">
    <source>
        <dbReference type="Pfam" id="PF13462"/>
    </source>
</evidence>
<evidence type="ECO:0000313" key="2">
    <source>
        <dbReference type="EMBL" id="ETJ07486.1"/>
    </source>
</evidence>
<dbReference type="SUPFAM" id="SSF52833">
    <property type="entry name" value="Thioredoxin-like"/>
    <property type="match status" value="1"/>
</dbReference>
<reference evidence="2 3" key="1">
    <citation type="submission" date="2013-12" db="EMBL/GenBank/DDBJ databases">
        <title>A Varibaculum cambriense genome reconstructed from a premature infant gut community with otherwise low bacterial novelty that shifts toward anaerobic metabolism during the third week of life.</title>
        <authorList>
            <person name="Brown C.T."/>
            <person name="Sharon I."/>
            <person name="Thomas B.C."/>
            <person name="Castelle C.J."/>
            <person name="Morowitz M.J."/>
            <person name="Banfield J.F."/>
        </authorList>
    </citation>
    <scope>NUCLEOTIDE SEQUENCE [LARGE SCALE GENOMIC DNA]</scope>
    <source>
        <strain evidence="3">DORA_12</strain>
    </source>
</reference>
<dbReference type="Gene3D" id="3.40.30.10">
    <property type="entry name" value="Glutaredoxin"/>
    <property type="match status" value="1"/>
</dbReference>
<organism evidence="2 3">
    <name type="scientific">Actinomyces urogenitalis DORA_12</name>
    <dbReference type="NCBI Taxonomy" id="1403939"/>
    <lineage>
        <taxon>Bacteria</taxon>
        <taxon>Bacillati</taxon>
        <taxon>Actinomycetota</taxon>
        <taxon>Actinomycetes</taxon>
        <taxon>Actinomycetales</taxon>
        <taxon>Actinomycetaceae</taxon>
        <taxon>Actinomyces</taxon>
    </lineage>
</organism>
<evidence type="ECO:0000313" key="3">
    <source>
        <dbReference type="Proteomes" id="UP000018852"/>
    </source>
</evidence>
<dbReference type="EMBL" id="AZLV01000035">
    <property type="protein sequence ID" value="ETJ07486.1"/>
    <property type="molecule type" value="Genomic_DNA"/>
</dbReference>
<sequence>GVPSVVLSDGSWSYGKGMVAGTVNDGAKVLDVFFDYSCHFCVAFETLHADEITDLVNAGTVTLVLHPCKILGMDWTDMVMNAQGLVLDEDPEHALEFHNTASALFTKIYNAQDTSMMTADNLVAAATEAGVSQEVSTKFADAIKANTYGAWTELGTQTFQDKGFTGTPTILLDGESVDLSAIGTATGLTDLIKKG</sequence>
<accession>W1VP74</accession>
<feature type="non-terminal residue" evidence="2">
    <location>
        <position position="1"/>
    </location>
</feature>
<dbReference type="Proteomes" id="UP000018852">
    <property type="component" value="Unassembled WGS sequence"/>
</dbReference>
<comment type="caution">
    <text evidence="2">The sequence shown here is derived from an EMBL/GenBank/DDBJ whole genome shotgun (WGS) entry which is preliminary data.</text>
</comment>
<dbReference type="PATRIC" id="fig|1403939.3.peg.29"/>
<name>W1VP74_9ACTO</name>
<dbReference type="InterPro" id="IPR012336">
    <property type="entry name" value="Thioredoxin-like_fold"/>
</dbReference>
<dbReference type="AlphaFoldDB" id="W1VP74"/>